<evidence type="ECO:0000256" key="3">
    <source>
        <dbReference type="ARBA" id="ARBA00004867"/>
    </source>
</evidence>
<organism evidence="17 18">
    <name type="scientific">Striga hermonthica</name>
    <name type="common">Purple witchweed</name>
    <name type="synonym">Buchnera hermonthica</name>
    <dbReference type="NCBI Taxonomy" id="68872"/>
    <lineage>
        <taxon>Eukaryota</taxon>
        <taxon>Viridiplantae</taxon>
        <taxon>Streptophyta</taxon>
        <taxon>Embryophyta</taxon>
        <taxon>Tracheophyta</taxon>
        <taxon>Spermatophyta</taxon>
        <taxon>Magnoliopsida</taxon>
        <taxon>eudicotyledons</taxon>
        <taxon>Gunneridae</taxon>
        <taxon>Pentapetalae</taxon>
        <taxon>asterids</taxon>
        <taxon>lamiids</taxon>
        <taxon>Lamiales</taxon>
        <taxon>Orobanchaceae</taxon>
        <taxon>Buchnereae</taxon>
        <taxon>Striga</taxon>
    </lineage>
</organism>
<dbReference type="PANTHER" id="PTHR43808">
    <property type="entry name" value="ACETYLORNITHINE DEACETYLASE"/>
    <property type="match status" value="1"/>
</dbReference>
<evidence type="ECO:0000259" key="16">
    <source>
        <dbReference type="Pfam" id="PF07687"/>
    </source>
</evidence>
<keyword evidence="10" id="KW-0479">Metal-binding</keyword>
<dbReference type="GO" id="GO:0006526">
    <property type="term" value="P:L-arginine biosynthetic process"/>
    <property type="evidence" value="ECO:0007669"/>
    <property type="project" value="UniProtKB-KW"/>
</dbReference>
<dbReference type="InterPro" id="IPR036264">
    <property type="entry name" value="Bact_exopeptidase_dim_dom"/>
</dbReference>
<keyword evidence="13" id="KW-0170">Cobalt</keyword>
<dbReference type="SUPFAM" id="SSF53187">
    <property type="entry name" value="Zn-dependent exopeptidases"/>
    <property type="match status" value="1"/>
</dbReference>
<dbReference type="Gene3D" id="3.40.630.10">
    <property type="entry name" value="Zn peptidases"/>
    <property type="match status" value="1"/>
</dbReference>
<evidence type="ECO:0000256" key="9">
    <source>
        <dbReference type="ARBA" id="ARBA00022605"/>
    </source>
</evidence>
<dbReference type="PANTHER" id="PTHR43808:SF3">
    <property type="entry name" value="ACETYLORNITHINE DEACETYLASE"/>
    <property type="match status" value="1"/>
</dbReference>
<evidence type="ECO:0000256" key="11">
    <source>
        <dbReference type="ARBA" id="ARBA00022801"/>
    </source>
</evidence>
<comment type="cofactor">
    <cofactor evidence="2">
        <name>Zn(2+)</name>
        <dbReference type="ChEBI" id="CHEBI:29105"/>
    </cofactor>
</comment>
<dbReference type="InterPro" id="IPR011650">
    <property type="entry name" value="Peptidase_M20_dimer"/>
</dbReference>
<dbReference type="GO" id="GO:0046872">
    <property type="term" value="F:metal ion binding"/>
    <property type="evidence" value="ECO:0007669"/>
    <property type="project" value="UniProtKB-KW"/>
</dbReference>
<evidence type="ECO:0000256" key="7">
    <source>
        <dbReference type="ARBA" id="ARBA00014177"/>
    </source>
</evidence>
<comment type="subunit">
    <text evidence="5">Homodimer.</text>
</comment>
<dbReference type="InterPro" id="IPR050072">
    <property type="entry name" value="Peptidase_M20A"/>
</dbReference>
<dbReference type="AlphaFoldDB" id="A0A9N7RNA1"/>
<keyword evidence="9" id="KW-0028">Amino-acid biosynthesis</keyword>
<evidence type="ECO:0000256" key="15">
    <source>
        <dbReference type="ARBA" id="ARBA00081906"/>
    </source>
</evidence>
<gene>
    <name evidence="17" type="ORF">SHERM_04713</name>
</gene>
<keyword evidence="12" id="KW-0862">Zinc</keyword>
<accession>A0A9N7RNA1</accession>
<evidence type="ECO:0000256" key="1">
    <source>
        <dbReference type="ARBA" id="ARBA00001941"/>
    </source>
</evidence>
<dbReference type="GO" id="GO:0008777">
    <property type="term" value="F:acetylornithine deacetylase activity"/>
    <property type="evidence" value="ECO:0007669"/>
    <property type="project" value="UniProtKB-EC"/>
</dbReference>
<evidence type="ECO:0000256" key="5">
    <source>
        <dbReference type="ARBA" id="ARBA00011738"/>
    </source>
</evidence>
<keyword evidence="8" id="KW-0055">Arginine biosynthesis</keyword>
<evidence type="ECO:0000256" key="14">
    <source>
        <dbReference type="ARBA" id="ARBA00050532"/>
    </source>
</evidence>
<evidence type="ECO:0000256" key="10">
    <source>
        <dbReference type="ARBA" id="ARBA00022723"/>
    </source>
</evidence>
<evidence type="ECO:0000256" key="4">
    <source>
        <dbReference type="ARBA" id="ARBA00005691"/>
    </source>
</evidence>
<keyword evidence="18" id="KW-1185">Reference proteome</keyword>
<dbReference type="Pfam" id="PF07687">
    <property type="entry name" value="M20_dimer"/>
    <property type="match status" value="1"/>
</dbReference>
<keyword evidence="11" id="KW-0378">Hydrolase</keyword>
<comment type="pathway">
    <text evidence="3">Amino-acid biosynthesis; L-arginine biosynthesis; L-ornithine from N(2)-acetyl-L-ornithine (linear): step 1/1.</text>
</comment>
<dbReference type="EC" id="3.5.1.16" evidence="6"/>
<dbReference type="OrthoDB" id="7832001at2759"/>
<name>A0A9N7RNA1_STRHE</name>
<evidence type="ECO:0000256" key="6">
    <source>
        <dbReference type="ARBA" id="ARBA00011916"/>
    </source>
</evidence>
<dbReference type="EMBL" id="CACSLK010030875">
    <property type="protein sequence ID" value="CAA0838100.1"/>
    <property type="molecule type" value="Genomic_DNA"/>
</dbReference>
<proteinExistence type="inferred from homology"/>
<dbReference type="InterPro" id="IPR002933">
    <property type="entry name" value="Peptidase_M20"/>
</dbReference>
<dbReference type="Gene3D" id="3.30.70.360">
    <property type="match status" value="1"/>
</dbReference>
<evidence type="ECO:0000256" key="12">
    <source>
        <dbReference type="ARBA" id="ARBA00022833"/>
    </source>
</evidence>
<reference evidence="17" key="1">
    <citation type="submission" date="2019-12" db="EMBL/GenBank/DDBJ databases">
        <authorList>
            <person name="Scholes J."/>
        </authorList>
    </citation>
    <scope>NUCLEOTIDE SEQUENCE</scope>
</reference>
<evidence type="ECO:0000313" key="17">
    <source>
        <dbReference type="EMBL" id="CAA0838100.1"/>
    </source>
</evidence>
<feature type="domain" description="Peptidase M20 dimerisation" evidence="16">
    <location>
        <begin position="203"/>
        <end position="318"/>
    </location>
</feature>
<comment type="cofactor">
    <cofactor evidence="1">
        <name>Co(2+)</name>
        <dbReference type="ChEBI" id="CHEBI:48828"/>
    </cofactor>
</comment>
<evidence type="ECO:0000256" key="8">
    <source>
        <dbReference type="ARBA" id="ARBA00022571"/>
    </source>
</evidence>
<dbReference type="Pfam" id="PF01546">
    <property type="entry name" value="Peptidase_M20"/>
    <property type="match status" value="1"/>
</dbReference>
<evidence type="ECO:0000256" key="13">
    <source>
        <dbReference type="ARBA" id="ARBA00023285"/>
    </source>
</evidence>
<evidence type="ECO:0000256" key="2">
    <source>
        <dbReference type="ARBA" id="ARBA00001947"/>
    </source>
</evidence>
<dbReference type="Proteomes" id="UP001153555">
    <property type="component" value="Unassembled WGS sequence"/>
</dbReference>
<dbReference type="FunFam" id="3.40.630.10:FF:000119">
    <property type="entry name" value="Acetylornithine deacetylase, putative"/>
    <property type="match status" value="1"/>
</dbReference>
<comment type="similarity">
    <text evidence="4">Belongs to the peptidase M20A family. ArgE subfamily.</text>
</comment>
<protein>
    <recommendedName>
        <fullName evidence="7">Acetylornithine deacetylase</fullName>
        <ecNumber evidence="6">3.5.1.16</ecNumber>
    </recommendedName>
    <alternativeName>
        <fullName evidence="15">N-acetylornithinase</fullName>
    </alternativeName>
</protein>
<dbReference type="CDD" id="cd08012">
    <property type="entry name" value="M20_ArgE-related"/>
    <property type="match status" value="1"/>
</dbReference>
<evidence type="ECO:0000313" key="18">
    <source>
        <dbReference type="Proteomes" id="UP001153555"/>
    </source>
</evidence>
<sequence length="439" mass="48216">MAASSVTNTLGDLNKDSFVSLLSKLIGESKHVQNNPPELIPEEDRIVGHVLDVLRPFSTANGGPLVINHVAYKPHRGNLIVEYPGTEPGKVLSFVGMHMDVVTANPCDWDFDPFTLSIDGDKLRGRGTTDCLGHVALVAELMRRLGETKPQLKSTVVSVFIASEENSSIPGVGVDALVKDGLLEKLKQGPLFWIDTADKQPCIGTGGMIPWKLHVTGKLFHSGLAHKAINPLELAMEALKVIQTRFYTDFPPHPKEKVYGYATPSTMKPTQWNYPGGGINQIPAECTVCGDVRFTKYTLFSSVSTVMKKLQEYVEDLNTNIEKVDTRGPVSKYVLPDEDLRGRLTITFDEATSGVACNLESRGFHVLCKATEEVVGHVKPYSITGSLPLIRELQDEGFDVQTSGYGLMATYHAKNEYCLLSDMCQGYGVFVRIISQLED</sequence>
<comment type="catalytic activity">
    <reaction evidence="14">
        <text>N(2)-acetyl-L-ornithine + H2O = L-ornithine + acetate</text>
        <dbReference type="Rhea" id="RHEA:15941"/>
        <dbReference type="ChEBI" id="CHEBI:15377"/>
        <dbReference type="ChEBI" id="CHEBI:30089"/>
        <dbReference type="ChEBI" id="CHEBI:46911"/>
        <dbReference type="ChEBI" id="CHEBI:57805"/>
        <dbReference type="EC" id="3.5.1.16"/>
    </reaction>
</comment>
<dbReference type="SUPFAM" id="SSF55031">
    <property type="entry name" value="Bacterial exopeptidase dimerisation domain"/>
    <property type="match status" value="1"/>
</dbReference>
<comment type="caution">
    <text evidence="17">The sequence shown here is derived from an EMBL/GenBank/DDBJ whole genome shotgun (WGS) entry which is preliminary data.</text>
</comment>